<evidence type="ECO:0000313" key="9">
    <source>
        <dbReference type="EMBL" id="AXV06201.1"/>
    </source>
</evidence>
<dbReference type="Gene3D" id="3.90.1150.10">
    <property type="entry name" value="Aspartate Aminotransferase, domain 1"/>
    <property type="match status" value="1"/>
</dbReference>
<evidence type="ECO:0000256" key="2">
    <source>
        <dbReference type="ARBA" id="ARBA00022898"/>
    </source>
</evidence>
<dbReference type="InterPro" id="IPR015424">
    <property type="entry name" value="PyrdxlP-dep_Trfase"/>
</dbReference>
<comment type="catalytic activity">
    <reaction evidence="5">
        <text>L-homocysteine + H2O = 2-oxobutanoate + hydrogen sulfide + NH4(+) + H(+)</text>
        <dbReference type="Rhea" id="RHEA:14501"/>
        <dbReference type="ChEBI" id="CHEBI:15377"/>
        <dbReference type="ChEBI" id="CHEBI:15378"/>
        <dbReference type="ChEBI" id="CHEBI:16763"/>
        <dbReference type="ChEBI" id="CHEBI:28938"/>
        <dbReference type="ChEBI" id="CHEBI:29919"/>
        <dbReference type="ChEBI" id="CHEBI:58199"/>
        <dbReference type="EC" id="4.4.1.2"/>
    </reaction>
    <physiologicalReaction direction="left-to-right" evidence="5">
        <dbReference type="Rhea" id="RHEA:14502"/>
    </physiologicalReaction>
</comment>
<evidence type="ECO:0000256" key="3">
    <source>
        <dbReference type="ARBA" id="ARBA00047175"/>
    </source>
</evidence>
<dbReference type="EC" id="4.4.1.2" evidence="3"/>
<dbReference type="GO" id="GO:0047982">
    <property type="term" value="F:homocysteine desulfhydrase activity"/>
    <property type="evidence" value="ECO:0007669"/>
    <property type="project" value="UniProtKB-EC"/>
</dbReference>
<comment type="catalytic activity">
    <reaction evidence="6">
        <text>L-methionine + H2O = methanethiol + 2-oxobutanoate + NH4(+)</text>
        <dbReference type="Rhea" id="RHEA:23800"/>
        <dbReference type="ChEBI" id="CHEBI:15377"/>
        <dbReference type="ChEBI" id="CHEBI:16007"/>
        <dbReference type="ChEBI" id="CHEBI:16763"/>
        <dbReference type="ChEBI" id="CHEBI:28938"/>
        <dbReference type="ChEBI" id="CHEBI:57844"/>
        <dbReference type="EC" id="4.4.1.11"/>
    </reaction>
    <physiologicalReaction direction="left-to-right" evidence="6">
        <dbReference type="Rhea" id="RHEA:23801"/>
    </physiologicalReaction>
</comment>
<dbReference type="SUPFAM" id="SSF53383">
    <property type="entry name" value="PLP-dependent transferases"/>
    <property type="match status" value="1"/>
</dbReference>
<keyword evidence="10" id="KW-1185">Reference proteome</keyword>
<dbReference type="GO" id="GO:0005737">
    <property type="term" value="C:cytoplasm"/>
    <property type="evidence" value="ECO:0007669"/>
    <property type="project" value="TreeGrafter"/>
</dbReference>
<dbReference type="FunFam" id="3.40.640.10:FF:000046">
    <property type="entry name" value="Cystathionine gamma-lyase"/>
    <property type="match status" value="1"/>
</dbReference>
<name>A0A346XVF4_9ACTN</name>
<dbReference type="EMBL" id="CP031165">
    <property type="protein sequence ID" value="AXV06201.1"/>
    <property type="molecule type" value="Genomic_DNA"/>
</dbReference>
<keyword evidence="2 7" id="KW-0663">Pyridoxal phosphate</keyword>
<gene>
    <name evidence="9" type="ORF">DVS28_a1508</name>
</gene>
<evidence type="ECO:0000256" key="7">
    <source>
        <dbReference type="PIRSR" id="PIRSR001434-2"/>
    </source>
</evidence>
<dbReference type="FunFam" id="3.90.1150.10:FF:000033">
    <property type="entry name" value="Cystathionine gamma-synthase"/>
    <property type="match status" value="1"/>
</dbReference>
<dbReference type="GO" id="GO:0018826">
    <property type="term" value="F:methionine gamma-lyase activity"/>
    <property type="evidence" value="ECO:0007669"/>
    <property type="project" value="UniProtKB-EC"/>
</dbReference>
<dbReference type="GO" id="GO:0030170">
    <property type="term" value="F:pyridoxal phosphate binding"/>
    <property type="evidence" value="ECO:0007669"/>
    <property type="project" value="InterPro"/>
</dbReference>
<dbReference type="InterPro" id="IPR000277">
    <property type="entry name" value="Cys/Met-Metab_PyrdxlP-dep_enz"/>
</dbReference>
<dbReference type="AlphaFoldDB" id="A0A346XVF4"/>
<accession>A0A346XVF4</accession>
<comment type="similarity">
    <text evidence="8">Belongs to the trans-sulfuration enzymes family.</text>
</comment>
<dbReference type="PANTHER" id="PTHR11808">
    <property type="entry name" value="TRANS-SULFURATION ENZYME FAMILY MEMBER"/>
    <property type="match status" value="1"/>
</dbReference>
<protein>
    <recommendedName>
        <fullName evidence="3">homocysteine desulfhydrase</fullName>
        <ecNumber evidence="3">4.4.1.2</ecNumber>
    </recommendedName>
    <alternativeName>
        <fullName evidence="4">Homocysteine desulfhydrase</fullName>
    </alternativeName>
</protein>
<dbReference type="InterPro" id="IPR015422">
    <property type="entry name" value="PyrdxlP-dep_Trfase_small"/>
</dbReference>
<dbReference type="Proteomes" id="UP000264006">
    <property type="component" value="Chromosome"/>
</dbReference>
<dbReference type="CDD" id="cd00614">
    <property type="entry name" value="CGS_like"/>
    <property type="match status" value="1"/>
</dbReference>
<evidence type="ECO:0000313" key="10">
    <source>
        <dbReference type="Proteomes" id="UP000264006"/>
    </source>
</evidence>
<comment type="cofactor">
    <cofactor evidence="1 8">
        <name>pyridoxal 5'-phosphate</name>
        <dbReference type="ChEBI" id="CHEBI:597326"/>
    </cofactor>
</comment>
<organism evidence="9 10">
    <name type="scientific">Euzebya pacifica</name>
    <dbReference type="NCBI Taxonomy" id="1608957"/>
    <lineage>
        <taxon>Bacteria</taxon>
        <taxon>Bacillati</taxon>
        <taxon>Actinomycetota</taxon>
        <taxon>Nitriliruptoria</taxon>
        <taxon>Euzebyales</taxon>
    </lineage>
</organism>
<evidence type="ECO:0000256" key="8">
    <source>
        <dbReference type="RuleBase" id="RU362118"/>
    </source>
</evidence>
<dbReference type="GO" id="GO:0019346">
    <property type="term" value="P:transsulfuration"/>
    <property type="evidence" value="ECO:0007669"/>
    <property type="project" value="InterPro"/>
</dbReference>
<dbReference type="KEGG" id="euz:DVS28_a1508"/>
<dbReference type="OrthoDB" id="9780685at2"/>
<dbReference type="GO" id="GO:0009086">
    <property type="term" value="P:methionine biosynthetic process"/>
    <property type="evidence" value="ECO:0007669"/>
    <property type="project" value="UniProtKB-ARBA"/>
</dbReference>
<feature type="modified residue" description="N6-(pyridoxal phosphate)lysine" evidence="7">
    <location>
        <position position="210"/>
    </location>
</feature>
<dbReference type="Pfam" id="PF01053">
    <property type="entry name" value="Cys_Met_Meta_PP"/>
    <property type="match status" value="1"/>
</dbReference>
<reference evidence="9 10" key="1">
    <citation type="submission" date="2018-09" db="EMBL/GenBank/DDBJ databases">
        <title>Complete genome sequence of Euzebya sp. DY32-46 isolated from seawater of Pacific Ocean.</title>
        <authorList>
            <person name="Xu L."/>
            <person name="Wu Y.-H."/>
            <person name="Xu X.-W."/>
        </authorList>
    </citation>
    <scope>NUCLEOTIDE SEQUENCE [LARGE SCALE GENOMIC DNA]</scope>
    <source>
        <strain evidence="9 10">DY32-46</strain>
    </source>
</reference>
<evidence type="ECO:0000256" key="4">
    <source>
        <dbReference type="ARBA" id="ARBA00047199"/>
    </source>
</evidence>
<dbReference type="RefSeq" id="WP_114590891.1">
    <property type="nucleotide sequence ID" value="NZ_CP031165.1"/>
</dbReference>
<sequence>MTDLPAPGRSTRSVHLTEHVDPATGSIIAPVHTNSAFAYADVPSWRAAALGETPGHIYARNSNPTTDRFEAKMAALEGTAAATSFGTGMAAISTTLMALLGPGRRAVTVTDTYGGTHLMFSQILPRWGVDCVVVDTDDHEALEAAIAEGCDLLYLETPTNPTLKVLDIARLSAAARAVGAVTVVDNTFATPINTRPVEYGADIVLHSASKFLGGHGDVLGGVVCGSEELVHRVYALREIIGTGMDPHVAAMFLRSLKTLGLRVERHNATAQAVAEHLAAHPAVERVAYPGLPDHPGHDIAASQMEGFGGVLSFSLVGGMPAVEKVCAELEYAYLAANLGQVETIAGPPATTSHVELTDAERAEAGIPEGLIRYSVGIEDTADLIADLDRALSAL</sequence>
<dbReference type="Gene3D" id="3.40.640.10">
    <property type="entry name" value="Type I PLP-dependent aspartate aminotransferase-like (Major domain)"/>
    <property type="match status" value="1"/>
</dbReference>
<dbReference type="InterPro" id="IPR015421">
    <property type="entry name" value="PyrdxlP-dep_Trfase_major"/>
</dbReference>
<proteinExistence type="inferred from homology"/>
<dbReference type="PIRSF" id="PIRSF001434">
    <property type="entry name" value="CGS"/>
    <property type="match status" value="1"/>
</dbReference>
<evidence type="ECO:0000256" key="6">
    <source>
        <dbReference type="ARBA" id="ARBA00052699"/>
    </source>
</evidence>
<evidence type="ECO:0000256" key="1">
    <source>
        <dbReference type="ARBA" id="ARBA00001933"/>
    </source>
</evidence>
<evidence type="ECO:0000256" key="5">
    <source>
        <dbReference type="ARBA" id="ARBA00048780"/>
    </source>
</evidence>